<dbReference type="Proteomes" id="UP000664265">
    <property type="component" value="Unassembled WGS sequence"/>
</dbReference>
<evidence type="ECO:0000256" key="6">
    <source>
        <dbReference type="ARBA" id="ARBA00023186"/>
    </source>
</evidence>
<comment type="subcellular location">
    <subcellularLocation>
        <location evidence="2">Cytoplasm</location>
    </subcellularLocation>
</comment>
<keyword evidence="6" id="KW-0143">Chaperone</keyword>
<evidence type="ECO:0000256" key="10">
    <source>
        <dbReference type="RuleBase" id="RU003915"/>
    </source>
</evidence>
<keyword evidence="13" id="KW-1185">Reference proteome</keyword>
<proteinExistence type="inferred from homology"/>
<dbReference type="InterPro" id="IPR046357">
    <property type="entry name" value="PPIase_dom_sf"/>
</dbReference>
<dbReference type="InterPro" id="IPR001179">
    <property type="entry name" value="PPIase_FKBP_dom"/>
</dbReference>
<evidence type="ECO:0000256" key="4">
    <source>
        <dbReference type="ARBA" id="ARBA00022490"/>
    </source>
</evidence>
<keyword evidence="5 9" id="KW-0697">Rotamase</keyword>
<accession>A0ABS3M6U0</accession>
<evidence type="ECO:0000313" key="13">
    <source>
        <dbReference type="Proteomes" id="UP000664265"/>
    </source>
</evidence>
<feature type="domain" description="PPIase FKBP-type" evidence="11">
    <location>
        <begin position="1"/>
        <end position="71"/>
    </location>
</feature>
<evidence type="ECO:0000256" key="3">
    <source>
        <dbReference type="ARBA" id="ARBA00006577"/>
    </source>
</evidence>
<evidence type="ECO:0000313" key="12">
    <source>
        <dbReference type="EMBL" id="MBO1363902.1"/>
    </source>
</evidence>
<dbReference type="EMBL" id="JAERMS010000030">
    <property type="protein sequence ID" value="MBO1363902.1"/>
    <property type="molecule type" value="Genomic_DNA"/>
</dbReference>
<sequence length="192" mass="21055">MKKNMYIAASYQLYDVSEGKNELLEETAEGQPFDFISGMGIALEAFENQLIELKEGEKFDFKIAPSEAYGDYHADHVTDLEKSIFIRNGKFDDEYIYVGAIVPLQNQEGERFNGHVLEITDTTVKMDFNHPLAGKTLHFKGEIKKIHEASAEEMATYVNSMSNGCSCGGGNCGGNCGEGGCQNGGCGNCNNH</sequence>
<dbReference type="SUPFAM" id="SSF54534">
    <property type="entry name" value="FKBP-like"/>
    <property type="match status" value="1"/>
</dbReference>
<evidence type="ECO:0000256" key="5">
    <source>
        <dbReference type="ARBA" id="ARBA00023110"/>
    </source>
</evidence>
<gene>
    <name evidence="12" type="ORF">JHU38_08990</name>
</gene>
<dbReference type="PANTHER" id="PTHR47861">
    <property type="entry name" value="FKBP-TYPE PEPTIDYL-PROLYL CIS-TRANS ISOMERASE SLYD"/>
    <property type="match status" value="1"/>
</dbReference>
<dbReference type="RefSeq" id="WP_107582932.1">
    <property type="nucleotide sequence ID" value="NZ_JAERMS010000030.1"/>
</dbReference>
<organism evidence="12 13">
    <name type="scientific">Prevotella illustrans</name>
    <dbReference type="NCBI Taxonomy" id="2800387"/>
    <lineage>
        <taxon>Bacteria</taxon>
        <taxon>Pseudomonadati</taxon>
        <taxon>Bacteroidota</taxon>
        <taxon>Bacteroidia</taxon>
        <taxon>Bacteroidales</taxon>
        <taxon>Prevotellaceae</taxon>
        <taxon>Prevotella</taxon>
    </lineage>
</organism>
<evidence type="ECO:0000256" key="1">
    <source>
        <dbReference type="ARBA" id="ARBA00000971"/>
    </source>
</evidence>
<keyword evidence="7 9" id="KW-0413">Isomerase</keyword>
<dbReference type="PROSITE" id="PS50059">
    <property type="entry name" value="FKBP_PPIASE"/>
    <property type="match status" value="1"/>
</dbReference>
<name>A0ABS3M6U0_9BACT</name>
<comment type="similarity">
    <text evidence="3 10">Belongs to the FKBP-type PPIase family.</text>
</comment>
<comment type="caution">
    <text evidence="12">The sequence shown here is derived from an EMBL/GenBank/DDBJ whole genome shotgun (WGS) entry which is preliminary data.</text>
</comment>
<evidence type="ECO:0000256" key="9">
    <source>
        <dbReference type="PROSITE-ProRule" id="PRU00277"/>
    </source>
</evidence>
<dbReference type="Gene3D" id="3.10.50.40">
    <property type="match status" value="1"/>
</dbReference>
<evidence type="ECO:0000256" key="2">
    <source>
        <dbReference type="ARBA" id="ARBA00004496"/>
    </source>
</evidence>
<dbReference type="EC" id="5.2.1.8" evidence="10"/>
<evidence type="ECO:0000256" key="7">
    <source>
        <dbReference type="ARBA" id="ARBA00023235"/>
    </source>
</evidence>
<reference evidence="12 13" key="1">
    <citation type="submission" date="2021-01" db="EMBL/GenBank/DDBJ databases">
        <title>Prevotella A2931 sp. nov.</title>
        <authorList>
            <person name="Buhl M."/>
            <person name="Oberhettinger P."/>
        </authorList>
    </citation>
    <scope>NUCLEOTIDE SEQUENCE [LARGE SCALE GENOMIC DNA]</scope>
    <source>
        <strain evidence="12 13">A2931</strain>
    </source>
</reference>
<comment type="catalytic activity">
    <reaction evidence="1 9 10">
        <text>[protein]-peptidylproline (omega=180) = [protein]-peptidylproline (omega=0)</text>
        <dbReference type="Rhea" id="RHEA:16237"/>
        <dbReference type="Rhea" id="RHEA-COMP:10747"/>
        <dbReference type="Rhea" id="RHEA-COMP:10748"/>
        <dbReference type="ChEBI" id="CHEBI:83833"/>
        <dbReference type="ChEBI" id="CHEBI:83834"/>
        <dbReference type="EC" id="5.2.1.8"/>
    </reaction>
</comment>
<dbReference type="PANTHER" id="PTHR47861:SF3">
    <property type="entry name" value="FKBP-TYPE PEPTIDYL-PROLYL CIS-TRANS ISOMERASE SLYD"/>
    <property type="match status" value="1"/>
</dbReference>
<dbReference type="Pfam" id="PF00254">
    <property type="entry name" value="FKBP_C"/>
    <property type="match status" value="1"/>
</dbReference>
<dbReference type="GO" id="GO:0016853">
    <property type="term" value="F:isomerase activity"/>
    <property type="evidence" value="ECO:0007669"/>
    <property type="project" value="UniProtKB-KW"/>
</dbReference>
<evidence type="ECO:0000259" key="11">
    <source>
        <dbReference type="PROSITE" id="PS50059"/>
    </source>
</evidence>
<keyword evidence="4" id="KW-0963">Cytoplasm</keyword>
<dbReference type="Gene3D" id="2.40.10.330">
    <property type="match status" value="1"/>
</dbReference>
<dbReference type="InterPro" id="IPR048261">
    <property type="entry name" value="SlpA/SlyD-like_ins_sf"/>
</dbReference>
<protein>
    <recommendedName>
        <fullName evidence="10">Peptidyl-prolyl cis-trans isomerase</fullName>
        <ecNumber evidence="10">5.2.1.8</ecNumber>
    </recommendedName>
</protein>
<comment type="function">
    <text evidence="8">Also involved in hydrogenase metallocenter assembly, probably by participating in the nickel insertion step. This function in hydrogenase biosynthesis requires chaperone activity and the presence of the metal-binding domain, but not PPIase activity.</text>
</comment>
<evidence type="ECO:0000256" key="8">
    <source>
        <dbReference type="ARBA" id="ARBA00037071"/>
    </source>
</evidence>